<keyword evidence="3" id="KW-1185">Reference proteome</keyword>
<dbReference type="AlphaFoldDB" id="A0A8K0CHT2"/>
<feature type="compositionally biased region" description="Polar residues" evidence="1">
    <location>
        <begin position="1"/>
        <end position="22"/>
    </location>
</feature>
<reference evidence="2" key="1">
    <citation type="submission" date="2019-08" db="EMBL/GenBank/DDBJ databases">
        <title>The genome of the North American firefly Photinus pyralis.</title>
        <authorList>
            <consortium name="Photinus pyralis genome working group"/>
            <person name="Fallon T.R."/>
            <person name="Sander Lower S.E."/>
            <person name="Weng J.-K."/>
        </authorList>
    </citation>
    <scope>NUCLEOTIDE SEQUENCE</scope>
    <source>
        <strain evidence="2">TRF0915ILg1</strain>
        <tissue evidence="2">Whole body</tissue>
    </source>
</reference>
<sequence length="492" mass="56416">MTTKPGKSNSNINRHTSKSSIVSLRKERSSHGTRERRSSAQSIEEDFAALFQKYCRQFQTWITPKVVVIPQEPPTGNFPELLYEYPQNYIKNKEYKVVSKNIQSFPQVLIIFDNYEIQTVLNTVILKHFLVDRSMLIALRKSFQKFDTVGTLKLEFCGLTNTDLRTLKTILQKNEVITDLSINGNPNRFQNFYILLKNTKLKHASMRFCQINDRGVHHIALQLNSFSEQSLLSLNLSSNFISDNGIVSIASFLRSNRKLISLNLADNWITNIGCATLMNVFIKFALTHEEIVIRRHRIMKFLFKKANLMEIQKSKLLEGLDTQSLLSYNKRLSKDSANKGGRDSTSRKSSKVNIQKSTEIDMQLVEEMVEAEIGSDEHPFVKDSYPEDNEIYCKGNVKLVHLNLAYNKITVSGLEQIIGMLQYQKVVINHSQEGFSHIILEGNLFPESCSEIDTINELLKESFARRFSSTSHESRRNSKRKKSGLSRVSITI</sequence>
<evidence type="ECO:0000256" key="1">
    <source>
        <dbReference type="SAM" id="MobiDB-lite"/>
    </source>
</evidence>
<evidence type="ECO:0000313" key="2">
    <source>
        <dbReference type="EMBL" id="KAF2885386.1"/>
    </source>
</evidence>
<organism evidence="2 3">
    <name type="scientific">Ignelater luminosus</name>
    <name type="common">Cucubano</name>
    <name type="synonym">Pyrophorus luminosus</name>
    <dbReference type="NCBI Taxonomy" id="2038154"/>
    <lineage>
        <taxon>Eukaryota</taxon>
        <taxon>Metazoa</taxon>
        <taxon>Ecdysozoa</taxon>
        <taxon>Arthropoda</taxon>
        <taxon>Hexapoda</taxon>
        <taxon>Insecta</taxon>
        <taxon>Pterygota</taxon>
        <taxon>Neoptera</taxon>
        <taxon>Endopterygota</taxon>
        <taxon>Coleoptera</taxon>
        <taxon>Polyphaga</taxon>
        <taxon>Elateriformia</taxon>
        <taxon>Elateroidea</taxon>
        <taxon>Elateridae</taxon>
        <taxon>Agrypninae</taxon>
        <taxon>Pyrophorini</taxon>
        <taxon>Ignelater</taxon>
    </lineage>
</organism>
<dbReference type="SMART" id="SM00368">
    <property type="entry name" value="LRR_RI"/>
    <property type="match status" value="4"/>
</dbReference>
<dbReference type="Gene3D" id="3.80.10.10">
    <property type="entry name" value="Ribonuclease Inhibitor"/>
    <property type="match status" value="1"/>
</dbReference>
<feature type="compositionally biased region" description="Basic and acidic residues" evidence="1">
    <location>
        <begin position="333"/>
        <end position="346"/>
    </location>
</feature>
<gene>
    <name evidence="2" type="ORF">ILUMI_20784</name>
</gene>
<accession>A0A8K0CHT2</accession>
<evidence type="ECO:0000313" key="3">
    <source>
        <dbReference type="Proteomes" id="UP000801492"/>
    </source>
</evidence>
<dbReference type="SUPFAM" id="SSF52047">
    <property type="entry name" value="RNI-like"/>
    <property type="match status" value="1"/>
</dbReference>
<protein>
    <submittedName>
        <fullName evidence="2">Uncharacterized protein</fullName>
    </submittedName>
</protein>
<dbReference type="PANTHER" id="PTHR46984">
    <property type="entry name" value="LEUCINE-RICH REPEAT-CONTAINING PROTEIN 71"/>
    <property type="match status" value="1"/>
</dbReference>
<dbReference type="Proteomes" id="UP000801492">
    <property type="component" value="Unassembled WGS sequence"/>
</dbReference>
<feature type="compositionally biased region" description="Basic and acidic residues" evidence="1">
    <location>
        <begin position="24"/>
        <end position="38"/>
    </location>
</feature>
<dbReference type="InterPro" id="IPR001611">
    <property type="entry name" value="Leu-rich_rpt"/>
</dbReference>
<dbReference type="PANTHER" id="PTHR46984:SF1">
    <property type="entry name" value="LEUCINE-RICH REPEAT-CONTAINING PROTEIN 71"/>
    <property type="match status" value="1"/>
</dbReference>
<dbReference type="Pfam" id="PF13516">
    <property type="entry name" value="LRR_6"/>
    <property type="match status" value="3"/>
</dbReference>
<dbReference type="OrthoDB" id="120976at2759"/>
<proteinExistence type="predicted"/>
<dbReference type="InterPro" id="IPR053040">
    <property type="entry name" value="LRR-containing_protein_71"/>
</dbReference>
<feature type="region of interest" description="Disordered" evidence="1">
    <location>
        <begin position="470"/>
        <end position="492"/>
    </location>
</feature>
<comment type="caution">
    <text evidence="2">The sequence shown here is derived from an EMBL/GenBank/DDBJ whole genome shotgun (WGS) entry which is preliminary data.</text>
</comment>
<feature type="region of interest" description="Disordered" evidence="1">
    <location>
        <begin position="333"/>
        <end position="354"/>
    </location>
</feature>
<dbReference type="EMBL" id="VTPC01089961">
    <property type="protein sequence ID" value="KAF2885386.1"/>
    <property type="molecule type" value="Genomic_DNA"/>
</dbReference>
<feature type="region of interest" description="Disordered" evidence="1">
    <location>
        <begin position="1"/>
        <end position="40"/>
    </location>
</feature>
<dbReference type="InterPro" id="IPR032675">
    <property type="entry name" value="LRR_dom_sf"/>
</dbReference>
<name>A0A8K0CHT2_IGNLU</name>